<dbReference type="EMBL" id="KB405094">
    <property type="protein sequence ID" value="EMF52725.1"/>
    <property type="molecule type" value="Genomic_DNA"/>
</dbReference>
<feature type="region of interest" description="Disordered" evidence="1">
    <location>
        <begin position="21"/>
        <end position="46"/>
    </location>
</feature>
<sequence length="46" mass="4809">MEGDGLEAHIQGVGGGMSVAFLQLPRGTDRAPAPPRASPDARRLPR</sequence>
<organism evidence="2 3">
    <name type="scientific">Streptomyces bottropensis ATCC 25435</name>
    <dbReference type="NCBI Taxonomy" id="1054862"/>
    <lineage>
        <taxon>Bacteria</taxon>
        <taxon>Bacillati</taxon>
        <taxon>Actinomycetota</taxon>
        <taxon>Actinomycetes</taxon>
        <taxon>Kitasatosporales</taxon>
        <taxon>Streptomycetaceae</taxon>
        <taxon>Streptomyces</taxon>
    </lineage>
</organism>
<gene>
    <name evidence="2" type="ORF">SBD_5801</name>
</gene>
<evidence type="ECO:0000256" key="1">
    <source>
        <dbReference type="SAM" id="MobiDB-lite"/>
    </source>
</evidence>
<proteinExistence type="predicted"/>
<dbReference type="Proteomes" id="UP000030760">
    <property type="component" value="Unassembled WGS sequence"/>
</dbReference>
<protein>
    <submittedName>
        <fullName evidence="2">Uncharacterized protein</fullName>
    </submittedName>
</protein>
<evidence type="ECO:0000313" key="2">
    <source>
        <dbReference type="EMBL" id="EMF52725.1"/>
    </source>
</evidence>
<accession>M3FIJ2</accession>
<name>M3FIJ2_9ACTN</name>
<reference evidence="3" key="1">
    <citation type="journal article" date="2013" name="Genome Announc.">
        <title>Draft Genome Sequence of Streptomyces bottropensis ATCC 25435, a Bottromycin-Producing Actinomycete.</title>
        <authorList>
            <person name="Zhang H."/>
            <person name="Zhou W."/>
            <person name="Zhuang Y."/>
            <person name="Liang X."/>
            <person name="Liu T."/>
        </authorList>
    </citation>
    <scope>NUCLEOTIDE SEQUENCE [LARGE SCALE GENOMIC DNA]</scope>
    <source>
        <strain evidence="3">ATCC 25435</strain>
    </source>
</reference>
<dbReference type="AlphaFoldDB" id="M3FIJ2"/>
<evidence type="ECO:0000313" key="3">
    <source>
        <dbReference type="Proteomes" id="UP000030760"/>
    </source>
</evidence>